<proteinExistence type="inferred from homology"/>
<keyword evidence="5" id="KW-1185">Reference proteome</keyword>
<evidence type="ECO:0000256" key="1">
    <source>
        <dbReference type="ARBA" id="ARBA00010808"/>
    </source>
</evidence>
<dbReference type="SUPFAM" id="SSF54575">
    <property type="entry name" value="Ribosomal protein L31e"/>
    <property type="match status" value="1"/>
</dbReference>
<dbReference type="CDD" id="cd00463">
    <property type="entry name" value="Ribosomal_L31e"/>
    <property type="match status" value="1"/>
</dbReference>
<dbReference type="GO" id="GO:0003735">
    <property type="term" value="F:structural constituent of ribosome"/>
    <property type="evidence" value="ECO:0007669"/>
    <property type="project" value="InterPro"/>
</dbReference>
<accession>A0A5B8MHY0</accession>
<gene>
    <name evidence="4" type="ORF">A3770_03p24090</name>
</gene>
<keyword evidence="2 4" id="KW-0689">Ribosomal protein</keyword>
<dbReference type="OrthoDB" id="9739313at2759"/>
<dbReference type="Gene3D" id="3.10.440.10">
    <property type="match status" value="1"/>
</dbReference>
<dbReference type="EMBL" id="CP031036">
    <property type="protein sequence ID" value="QDZ19891.1"/>
    <property type="molecule type" value="Genomic_DNA"/>
</dbReference>
<keyword evidence="3" id="KW-0687">Ribonucleoprotein</keyword>
<protein>
    <submittedName>
        <fullName evidence="4">Ribosomal protein L31</fullName>
    </submittedName>
</protein>
<evidence type="ECO:0000313" key="5">
    <source>
        <dbReference type="Proteomes" id="UP000316726"/>
    </source>
</evidence>
<evidence type="ECO:0000256" key="2">
    <source>
        <dbReference type="ARBA" id="ARBA00022980"/>
    </source>
</evidence>
<dbReference type="FunFam" id="3.10.440.10:FF:000001">
    <property type="entry name" value="60S ribosomal protein L31"/>
    <property type="match status" value="1"/>
</dbReference>
<reference evidence="4 5" key="1">
    <citation type="submission" date="2018-07" db="EMBL/GenBank/DDBJ databases">
        <title>The complete nuclear genome of the prasinophyte Chloropicon primus (CCMP1205).</title>
        <authorList>
            <person name="Pombert J.-F."/>
            <person name="Otis C."/>
            <person name="Turmel M."/>
            <person name="Lemieux C."/>
        </authorList>
    </citation>
    <scope>NUCLEOTIDE SEQUENCE [LARGE SCALE GENOMIC DNA]</scope>
    <source>
        <strain evidence="4 5">CCMP1205</strain>
    </source>
</reference>
<dbReference type="SMART" id="SM01380">
    <property type="entry name" value="Ribosomal_L31e"/>
    <property type="match status" value="1"/>
</dbReference>
<dbReference type="AlphaFoldDB" id="A0A5B8MHY0"/>
<name>A0A5B8MHY0_9CHLO</name>
<evidence type="ECO:0000256" key="3">
    <source>
        <dbReference type="ARBA" id="ARBA00023274"/>
    </source>
</evidence>
<dbReference type="PANTHER" id="PTHR10956:SF0">
    <property type="entry name" value="60S RIBOSOMAL PROTEIN L31"/>
    <property type="match status" value="1"/>
</dbReference>
<dbReference type="PANTHER" id="PTHR10956">
    <property type="entry name" value="60S RIBOSOMAL PROTEIN L31"/>
    <property type="match status" value="1"/>
</dbReference>
<dbReference type="Proteomes" id="UP000316726">
    <property type="component" value="Chromosome 3"/>
</dbReference>
<dbReference type="STRING" id="1764295.A0A5B8MHY0"/>
<dbReference type="Pfam" id="PF01198">
    <property type="entry name" value="Ribosomal_L31e"/>
    <property type="match status" value="1"/>
</dbReference>
<dbReference type="GO" id="GO:0022625">
    <property type="term" value="C:cytosolic large ribosomal subunit"/>
    <property type="evidence" value="ECO:0007669"/>
    <property type="project" value="TreeGrafter"/>
</dbReference>
<organism evidence="4 5">
    <name type="scientific">Chloropicon primus</name>
    <dbReference type="NCBI Taxonomy" id="1764295"/>
    <lineage>
        <taxon>Eukaryota</taxon>
        <taxon>Viridiplantae</taxon>
        <taxon>Chlorophyta</taxon>
        <taxon>Chloropicophyceae</taxon>
        <taxon>Chloropicales</taxon>
        <taxon>Chloropicaceae</taxon>
        <taxon>Chloropicon</taxon>
    </lineage>
</organism>
<dbReference type="GO" id="GO:0002181">
    <property type="term" value="P:cytoplasmic translation"/>
    <property type="evidence" value="ECO:0007669"/>
    <property type="project" value="TreeGrafter"/>
</dbReference>
<evidence type="ECO:0000313" key="4">
    <source>
        <dbReference type="EMBL" id="QDZ19891.1"/>
    </source>
</evidence>
<sequence length="109" mass="12640">MVKSGEAVTREYTINLHKRLHGITFKKRARRAIKEIRTFAQKEMKTSDVRLDVKLNRAVWSNGVKNVPRRLRIQIQRRRNDDEDATEQMYSYVTAVDGVAVGQPTVVVE</sequence>
<dbReference type="InterPro" id="IPR000054">
    <property type="entry name" value="Ribosomal_eL31"/>
</dbReference>
<comment type="similarity">
    <text evidence="1">Belongs to the eukaryotic ribosomal protein eL31 family.</text>
</comment>
<dbReference type="InterPro" id="IPR023621">
    <property type="entry name" value="Ribosomal_eL31_dom_sf"/>
</dbReference>